<organism evidence="5 6">
    <name type="scientific">Microbacterium caowuchunii</name>
    <dbReference type="NCBI Taxonomy" id="2614638"/>
    <lineage>
        <taxon>Bacteria</taxon>
        <taxon>Bacillati</taxon>
        <taxon>Actinomycetota</taxon>
        <taxon>Actinomycetes</taxon>
        <taxon>Micrococcales</taxon>
        <taxon>Microbacteriaceae</taxon>
        <taxon>Microbacterium</taxon>
    </lineage>
</organism>
<evidence type="ECO:0000256" key="1">
    <source>
        <dbReference type="ARBA" id="ARBA00006284"/>
    </source>
</evidence>
<dbReference type="Proteomes" id="UP000326838">
    <property type="component" value="Unassembled WGS sequence"/>
</dbReference>
<dbReference type="RefSeq" id="WP_150894896.1">
    <property type="nucleotide sequence ID" value="NZ_VYUY01000019.1"/>
</dbReference>
<sequence length="391" mass="38994">MDAHVDRPIRIVVAPDSFKGSATAARIAEAIATGIASGLAGIRPEPVVRTLPLADGGEGSLDAILGTGTATEHRIETTDAAGRPVTARYAISVDGRTGIVEAAEANGLPLVSDLPLQPLTASTFGVGTVLRAVLDAGVEEVVLFLGGSASTDGGAGMLQALGAALTDADGRGLPPGGAALRHLNGLDTAGVHPRARSVRWRIACDVTHPLVGPRGTAAVFAPQKGANAHEVRALEEGLERMAAVLADRSGIDIRGLPGAGAAGGTAAPLVALFGAQLEPGWRVVAASVGAVAVLADADLVITGEGRFDAESLAGKVVSGVREMTPNAVPVVVLAGSVGLGPAELRAAGITAAFMLASGPATLDELRASVLADAERAAASVVRLFAAGALRR</sequence>
<gene>
    <name evidence="5" type="ORF">F6B40_13475</name>
</gene>
<dbReference type="SUPFAM" id="SSF110738">
    <property type="entry name" value="Glycerate kinase I"/>
    <property type="match status" value="1"/>
</dbReference>
<dbReference type="AlphaFoldDB" id="A0A5N0T6P7"/>
<reference evidence="6" key="1">
    <citation type="submission" date="2019-09" db="EMBL/GenBank/DDBJ databases">
        <title>Mumia zhuanghuii sp. nov. isolated from the intestinal contents of plateau pika (Ochotona curzoniae) in the Qinghai-Tibet plateau of China.</title>
        <authorList>
            <person name="Tian Z."/>
        </authorList>
    </citation>
    <scope>NUCLEOTIDE SEQUENCE [LARGE SCALE GENOMIC DNA]</scope>
    <source>
        <strain evidence="6">L-033</strain>
    </source>
</reference>
<dbReference type="InterPro" id="IPR018197">
    <property type="entry name" value="Glycerate_kinase_RE-like"/>
</dbReference>
<evidence type="ECO:0000313" key="5">
    <source>
        <dbReference type="EMBL" id="KAA9130643.1"/>
    </source>
</evidence>
<dbReference type="InterPro" id="IPR036129">
    <property type="entry name" value="Glycerate_kinase_sf"/>
</dbReference>
<dbReference type="InterPro" id="IPR004381">
    <property type="entry name" value="Glycerate_kinase"/>
</dbReference>
<dbReference type="InterPro" id="IPR018193">
    <property type="entry name" value="Glyc_kinase_flavodox-like_fold"/>
</dbReference>
<comment type="similarity">
    <text evidence="1 4">Belongs to the glycerate kinase type-1 family.</text>
</comment>
<evidence type="ECO:0000256" key="3">
    <source>
        <dbReference type="ARBA" id="ARBA00022777"/>
    </source>
</evidence>
<keyword evidence="3 4" id="KW-0418">Kinase</keyword>
<dbReference type="NCBIfam" id="TIGR00045">
    <property type="entry name" value="glycerate kinase"/>
    <property type="match status" value="1"/>
</dbReference>
<dbReference type="PANTHER" id="PTHR21599">
    <property type="entry name" value="GLYCERATE KINASE"/>
    <property type="match status" value="1"/>
</dbReference>
<dbReference type="PIRSF" id="PIRSF006078">
    <property type="entry name" value="GlxK"/>
    <property type="match status" value="1"/>
</dbReference>
<name>A0A5N0T6P7_9MICO</name>
<proteinExistence type="inferred from homology"/>
<dbReference type="GO" id="GO:0031388">
    <property type="term" value="P:organic acid phosphorylation"/>
    <property type="evidence" value="ECO:0007669"/>
    <property type="project" value="UniProtKB-UniRule"/>
</dbReference>
<evidence type="ECO:0000256" key="2">
    <source>
        <dbReference type="ARBA" id="ARBA00022679"/>
    </source>
</evidence>
<protein>
    <submittedName>
        <fullName evidence="5">Glycerate kinase</fullName>
    </submittedName>
</protein>
<dbReference type="Pfam" id="PF02595">
    <property type="entry name" value="Gly_kinase"/>
    <property type="match status" value="1"/>
</dbReference>
<evidence type="ECO:0000313" key="6">
    <source>
        <dbReference type="Proteomes" id="UP000326838"/>
    </source>
</evidence>
<keyword evidence="2 4" id="KW-0808">Transferase</keyword>
<dbReference type="Gene3D" id="3.90.1510.10">
    <property type="entry name" value="Glycerate kinase, domain 2"/>
    <property type="match status" value="1"/>
</dbReference>
<dbReference type="Gene3D" id="3.40.50.10350">
    <property type="entry name" value="Glycerate kinase, domain 1"/>
    <property type="match status" value="1"/>
</dbReference>
<evidence type="ECO:0000256" key="4">
    <source>
        <dbReference type="PIRNR" id="PIRNR006078"/>
    </source>
</evidence>
<dbReference type="PANTHER" id="PTHR21599:SF0">
    <property type="entry name" value="GLYCERATE KINASE"/>
    <property type="match status" value="1"/>
</dbReference>
<accession>A0A5N0T6P7</accession>
<dbReference type="EMBL" id="VYUY01000019">
    <property type="protein sequence ID" value="KAA9130643.1"/>
    <property type="molecule type" value="Genomic_DNA"/>
</dbReference>
<keyword evidence="6" id="KW-1185">Reference proteome</keyword>
<dbReference type="GO" id="GO:0008887">
    <property type="term" value="F:glycerate kinase activity"/>
    <property type="evidence" value="ECO:0007669"/>
    <property type="project" value="UniProtKB-UniRule"/>
</dbReference>
<comment type="caution">
    <text evidence="5">The sequence shown here is derived from an EMBL/GenBank/DDBJ whole genome shotgun (WGS) entry which is preliminary data.</text>
</comment>